<dbReference type="GO" id="GO:1901135">
    <property type="term" value="P:carbohydrate derivative metabolic process"/>
    <property type="evidence" value="ECO:0007669"/>
    <property type="project" value="InterPro"/>
</dbReference>
<dbReference type="InterPro" id="IPR047640">
    <property type="entry name" value="RpiR-like"/>
</dbReference>
<evidence type="ECO:0000256" key="3">
    <source>
        <dbReference type="ARBA" id="ARBA00023163"/>
    </source>
</evidence>
<keyword evidence="3" id="KW-0804">Transcription</keyword>
<evidence type="ECO:0000256" key="2">
    <source>
        <dbReference type="ARBA" id="ARBA00023125"/>
    </source>
</evidence>
<dbReference type="GO" id="GO:0003700">
    <property type="term" value="F:DNA-binding transcription factor activity"/>
    <property type="evidence" value="ECO:0007669"/>
    <property type="project" value="InterPro"/>
</dbReference>
<dbReference type="InterPro" id="IPR035472">
    <property type="entry name" value="RpiR-like_SIS"/>
</dbReference>
<dbReference type="PROSITE" id="PS50943">
    <property type="entry name" value="HTH_CROC1"/>
    <property type="match status" value="1"/>
</dbReference>
<organism evidence="7 8">
    <name type="scientific">Candidatus Allocopromorpha excrementipullorum</name>
    <dbReference type="NCBI Taxonomy" id="2840743"/>
    <lineage>
        <taxon>Bacteria</taxon>
        <taxon>Bacillati</taxon>
        <taxon>Bacillota</taxon>
        <taxon>Clostridia</taxon>
        <taxon>Eubacteriales</taxon>
        <taxon>Eubacteriaceae</taxon>
        <taxon>Eubacteriaceae incertae sedis</taxon>
        <taxon>Candidatus Allocopromorpha</taxon>
    </lineage>
</organism>
<keyword evidence="2" id="KW-0238">DNA-binding</keyword>
<feature type="domain" description="HTH rpiR-type" evidence="5">
    <location>
        <begin position="3"/>
        <end position="79"/>
    </location>
</feature>
<evidence type="ECO:0000313" key="7">
    <source>
        <dbReference type="EMBL" id="HIU96593.1"/>
    </source>
</evidence>
<protein>
    <submittedName>
        <fullName evidence="7">MurR/RpiR family transcriptional regulator</fullName>
    </submittedName>
</protein>
<dbReference type="PANTHER" id="PTHR30514:SF1">
    <property type="entry name" value="HTH-TYPE TRANSCRIPTIONAL REGULATOR HEXR-RELATED"/>
    <property type="match status" value="1"/>
</dbReference>
<dbReference type="InterPro" id="IPR001387">
    <property type="entry name" value="Cro/C1-type_HTH"/>
</dbReference>
<dbReference type="AlphaFoldDB" id="A0A9D1SUV6"/>
<sequence>MSSDFVLKIRKEYRMLRPSEQKVADRIIEGDFDPTELTIEELAEKAGVSQSTVIRFARAMGLSGFREMKRILMKESLMAEEEVEMTELITFDISPDEKSVDIPMKVVNANIRQLEDTLKNLSVLELMRAAKTISASGTVLLLAAENSSTVAEDLASKLIYLGINAVYYQDIYRQNMMAGDLTEKDTAIGISYTGLSRSTVKALQNAKAAGAGTISLTNYEDSAINRYADIILCTGTEQYIYSNALYSRCGQLAIVDMLYACILLSDYEKYSRKIKKQSTISDGFAIDGDNSL</sequence>
<comment type="caution">
    <text evidence="7">The sequence shown here is derived from an EMBL/GenBank/DDBJ whole genome shotgun (WGS) entry which is preliminary data.</text>
</comment>
<accession>A0A9D1SUV6</accession>
<evidence type="ECO:0000259" key="4">
    <source>
        <dbReference type="PROSITE" id="PS50943"/>
    </source>
</evidence>
<dbReference type="Pfam" id="PF01418">
    <property type="entry name" value="HTH_6"/>
    <property type="match status" value="1"/>
</dbReference>
<dbReference type="InterPro" id="IPR036388">
    <property type="entry name" value="WH-like_DNA-bd_sf"/>
</dbReference>
<proteinExistence type="predicted"/>
<dbReference type="EMBL" id="DVOB01000162">
    <property type="protein sequence ID" value="HIU96593.1"/>
    <property type="molecule type" value="Genomic_DNA"/>
</dbReference>
<dbReference type="Pfam" id="PF01380">
    <property type="entry name" value="SIS"/>
    <property type="match status" value="1"/>
</dbReference>
<dbReference type="InterPro" id="IPR009057">
    <property type="entry name" value="Homeodomain-like_sf"/>
</dbReference>
<dbReference type="GO" id="GO:0003677">
    <property type="term" value="F:DNA binding"/>
    <property type="evidence" value="ECO:0007669"/>
    <property type="project" value="UniProtKB-KW"/>
</dbReference>
<dbReference type="InterPro" id="IPR001347">
    <property type="entry name" value="SIS_dom"/>
</dbReference>
<dbReference type="SUPFAM" id="SSF46689">
    <property type="entry name" value="Homeodomain-like"/>
    <property type="match status" value="1"/>
</dbReference>
<evidence type="ECO:0000313" key="8">
    <source>
        <dbReference type="Proteomes" id="UP000824130"/>
    </source>
</evidence>
<evidence type="ECO:0000259" key="5">
    <source>
        <dbReference type="PROSITE" id="PS51071"/>
    </source>
</evidence>
<dbReference type="GO" id="GO:0097367">
    <property type="term" value="F:carbohydrate derivative binding"/>
    <property type="evidence" value="ECO:0007669"/>
    <property type="project" value="InterPro"/>
</dbReference>
<dbReference type="PROSITE" id="PS51464">
    <property type="entry name" value="SIS"/>
    <property type="match status" value="1"/>
</dbReference>
<feature type="domain" description="HTH cro/C1-type" evidence="4">
    <location>
        <begin position="37"/>
        <end position="55"/>
    </location>
</feature>
<feature type="domain" description="SIS" evidence="6">
    <location>
        <begin position="129"/>
        <end position="268"/>
    </location>
</feature>
<reference evidence="7" key="2">
    <citation type="journal article" date="2021" name="PeerJ">
        <title>Extensive microbial diversity within the chicken gut microbiome revealed by metagenomics and culture.</title>
        <authorList>
            <person name="Gilroy R."/>
            <person name="Ravi A."/>
            <person name="Getino M."/>
            <person name="Pursley I."/>
            <person name="Horton D.L."/>
            <person name="Alikhan N.F."/>
            <person name="Baker D."/>
            <person name="Gharbi K."/>
            <person name="Hall N."/>
            <person name="Watson M."/>
            <person name="Adriaenssens E.M."/>
            <person name="Foster-Nyarko E."/>
            <person name="Jarju S."/>
            <person name="Secka A."/>
            <person name="Antonio M."/>
            <person name="Oren A."/>
            <person name="Chaudhuri R.R."/>
            <person name="La Ragione R."/>
            <person name="Hildebrand F."/>
            <person name="Pallen M.J."/>
        </authorList>
    </citation>
    <scope>NUCLEOTIDE SEQUENCE</scope>
    <source>
        <strain evidence="7">ChiSjej4B22-8349</strain>
    </source>
</reference>
<evidence type="ECO:0000256" key="1">
    <source>
        <dbReference type="ARBA" id="ARBA00023015"/>
    </source>
</evidence>
<reference evidence="7" key="1">
    <citation type="submission" date="2020-10" db="EMBL/GenBank/DDBJ databases">
        <authorList>
            <person name="Gilroy R."/>
        </authorList>
    </citation>
    <scope>NUCLEOTIDE SEQUENCE</scope>
    <source>
        <strain evidence="7">ChiSjej4B22-8349</strain>
    </source>
</reference>
<dbReference type="CDD" id="cd05013">
    <property type="entry name" value="SIS_RpiR"/>
    <property type="match status" value="1"/>
</dbReference>
<keyword evidence="1" id="KW-0805">Transcription regulation</keyword>
<dbReference type="Gene3D" id="1.10.10.10">
    <property type="entry name" value="Winged helix-like DNA-binding domain superfamily/Winged helix DNA-binding domain"/>
    <property type="match status" value="1"/>
</dbReference>
<dbReference type="PANTHER" id="PTHR30514">
    <property type="entry name" value="GLUCOKINASE"/>
    <property type="match status" value="1"/>
</dbReference>
<name>A0A9D1SUV6_9FIRM</name>
<dbReference type="SUPFAM" id="SSF53697">
    <property type="entry name" value="SIS domain"/>
    <property type="match status" value="1"/>
</dbReference>
<gene>
    <name evidence="7" type="ORF">IAD25_07820</name>
</gene>
<dbReference type="Proteomes" id="UP000824130">
    <property type="component" value="Unassembled WGS sequence"/>
</dbReference>
<dbReference type="InterPro" id="IPR046348">
    <property type="entry name" value="SIS_dom_sf"/>
</dbReference>
<dbReference type="Gene3D" id="3.40.50.10490">
    <property type="entry name" value="Glucose-6-phosphate isomerase like protein, domain 1"/>
    <property type="match status" value="1"/>
</dbReference>
<evidence type="ECO:0000259" key="6">
    <source>
        <dbReference type="PROSITE" id="PS51464"/>
    </source>
</evidence>
<dbReference type="InterPro" id="IPR000281">
    <property type="entry name" value="HTH_RpiR"/>
</dbReference>
<dbReference type="PROSITE" id="PS51071">
    <property type="entry name" value="HTH_RPIR"/>
    <property type="match status" value="1"/>
</dbReference>